<evidence type="ECO:0000313" key="2">
    <source>
        <dbReference type="EMBL" id="CZT00538.1"/>
    </source>
</evidence>
<protein>
    <submittedName>
        <fullName evidence="2">Uncharacterized protein</fullName>
    </submittedName>
</protein>
<keyword evidence="3" id="KW-1185">Reference proteome</keyword>
<feature type="region of interest" description="Disordered" evidence="1">
    <location>
        <begin position="48"/>
        <end position="86"/>
    </location>
</feature>
<sequence>MSRIFRFFRRLTSGEISNSSTSISDQNRQVEVSTRSRFETILRGLVPSQQVQTQSTASLSDGADAPSDEPPLYDANSPPSPQDGILLVDCPETFRSWFLTSDERRDYINRLVAGDREVDLPGMSIEEAQAMADHLGEKMIRRRYPVQVAVDQRPSPAQPPAAVPATVERSPSISQEDSAAWRETDTYRNLIHEYALDGQTREQAEVSANLYFTRLRSLTADRNRLRAKPRPNRPEPGSALHEHYERLRVTMLGWGMSPLQVEGNLDALYLEEEQREGRAMMWEG</sequence>
<feature type="compositionally biased region" description="Polar residues" evidence="1">
    <location>
        <begin position="48"/>
        <end position="59"/>
    </location>
</feature>
<organism evidence="2 3">
    <name type="scientific">Rhynchosporium agropyri</name>
    <dbReference type="NCBI Taxonomy" id="914238"/>
    <lineage>
        <taxon>Eukaryota</taxon>
        <taxon>Fungi</taxon>
        <taxon>Dikarya</taxon>
        <taxon>Ascomycota</taxon>
        <taxon>Pezizomycotina</taxon>
        <taxon>Leotiomycetes</taxon>
        <taxon>Helotiales</taxon>
        <taxon>Ploettnerulaceae</taxon>
        <taxon>Rhynchosporium</taxon>
    </lineage>
</organism>
<accession>A0A1E1KRA5</accession>
<gene>
    <name evidence="2" type="ORF">RAG0_08545</name>
</gene>
<feature type="region of interest" description="Disordered" evidence="1">
    <location>
        <begin position="152"/>
        <end position="178"/>
    </location>
</feature>
<proteinExistence type="predicted"/>
<dbReference type="OrthoDB" id="10569068at2759"/>
<dbReference type="EMBL" id="FJUX01000046">
    <property type="protein sequence ID" value="CZT00538.1"/>
    <property type="molecule type" value="Genomic_DNA"/>
</dbReference>
<reference evidence="3" key="1">
    <citation type="submission" date="2016-03" db="EMBL/GenBank/DDBJ databases">
        <authorList>
            <person name="Guldener U."/>
        </authorList>
    </citation>
    <scope>NUCLEOTIDE SEQUENCE [LARGE SCALE GENOMIC DNA]</scope>
    <source>
        <strain evidence="3">04CH-RAC-A.6.1</strain>
    </source>
</reference>
<evidence type="ECO:0000313" key="3">
    <source>
        <dbReference type="Proteomes" id="UP000178912"/>
    </source>
</evidence>
<dbReference type="Proteomes" id="UP000178912">
    <property type="component" value="Unassembled WGS sequence"/>
</dbReference>
<name>A0A1E1KRA5_9HELO</name>
<dbReference type="AlphaFoldDB" id="A0A1E1KRA5"/>
<evidence type="ECO:0000256" key="1">
    <source>
        <dbReference type="SAM" id="MobiDB-lite"/>
    </source>
</evidence>